<organism evidence="1 2">
    <name type="scientific">Arabidopsis arenosa</name>
    <name type="common">Sand rock-cress</name>
    <name type="synonym">Cardaminopsis arenosa</name>
    <dbReference type="NCBI Taxonomy" id="38785"/>
    <lineage>
        <taxon>Eukaryota</taxon>
        <taxon>Viridiplantae</taxon>
        <taxon>Streptophyta</taxon>
        <taxon>Embryophyta</taxon>
        <taxon>Tracheophyta</taxon>
        <taxon>Spermatophyta</taxon>
        <taxon>Magnoliopsida</taxon>
        <taxon>eudicotyledons</taxon>
        <taxon>Gunneridae</taxon>
        <taxon>Pentapetalae</taxon>
        <taxon>rosids</taxon>
        <taxon>malvids</taxon>
        <taxon>Brassicales</taxon>
        <taxon>Brassicaceae</taxon>
        <taxon>Camelineae</taxon>
        <taxon>Arabidopsis</taxon>
    </lineage>
</organism>
<dbReference type="Proteomes" id="UP000682877">
    <property type="component" value="Chromosome 3"/>
</dbReference>
<proteinExistence type="predicted"/>
<gene>
    <name evidence="1" type="ORF">AARE701A_LOCUS8238</name>
</gene>
<dbReference type="EMBL" id="LR999453">
    <property type="protein sequence ID" value="CAE5974379.1"/>
    <property type="molecule type" value="Genomic_DNA"/>
</dbReference>
<evidence type="ECO:0000313" key="1">
    <source>
        <dbReference type="EMBL" id="CAE5974379.1"/>
    </source>
</evidence>
<name>A0A8S1ZXL1_ARAAE</name>
<sequence length="82" mass="9123">MSDANGFPGVACSYECRKSVLEDWDIVVGIVKDGLFGHFGFSSCLCWGYCVREPDVVSKMEPPYPPLFLAATLDSHEQFSNR</sequence>
<reference evidence="1" key="1">
    <citation type="submission" date="2021-01" db="EMBL/GenBank/DDBJ databases">
        <authorList>
            <person name="Bezrukov I."/>
        </authorList>
    </citation>
    <scope>NUCLEOTIDE SEQUENCE</scope>
</reference>
<accession>A0A8S1ZXL1</accession>
<keyword evidence="2" id="KW-1185">Reference proteome</keyword>
<protein>
    <submittedName>
        <fullName evidence="1">Uncharacterized protein</fullName>
    </submittedName>
</protein>
<evidence type="ECO:0000313" key="2">
    <source>
        <dbReference type="Proteomes" id="UP000682877"/>
    </source>
</evidence>
<dbReference type="AlphaFoldDB" id="A0A8S1ZXL1"/>